<protein>
    <recommendedName>
        <fullName evidence="10">Terpene synthase</fullName>
    </recommendedName>
</protein>
<dbReference type="PANTHER" id="PTHR31225:SF9">
    <property type="entry name" value="TERPENE SYNTHASE 10"/>
    <property type="match status" value="1"/>
</dbReference>
<dbReference type="InterPro" id="IPR008949">
    <property type="entry name" value="Isoprenoid_synthase_dom_sf"/>
</dbReference>
<dbReference type="InterPro" id="IPR050148">
    <property type="entry name" value="Terpene_synthase-like"/>
</dbReference>
<evidence type="ECO:0000256" key="2">
    <source>
        <dbReference type="ARBA" id="ARBA00004721"/>
    </source>
</evidence>
<dbReference type="PANTHER" id="PTHR31225">
    <property type="entry name" value="OS04G0344100 PROTEIN-RELATED"/>
    <property type="match status" value="1"/>
</dbReference>
<dbReference type="InterPro" id="IPR044814">
    <property type="entry name" value="Terpene_cyclase_plant_C1"/>
</dbReference>
<dbReference type="InterPro" id="IPR036965">
    <property type="entry name" value="Terpene_synth_N_sf"/>
</dbReference>
<keyword evidence="3" id="KW-0479">Metal-binding</keyword>
<feature type="domain" description="Terpene synthase metal-binding" evidence="7">
    <location>
        <begin position="450"/>
        <end position="490"/>
    </location>
</feature>
<evidence type="ECO:0000259" key="7">
    <source>
        <dbReference type="Pfam" id="PF03936"/>
    </source>
</evidence>
<keyword evidence="5" id="KW-0456">Lyase</keyword>
<dbReference type="Pfam" id="PF03936">
    <property type="entry name" value="Terpene_synth_C"/>
    <property type="match status" value="2"/>
</dbReference>
<evidence type="ECO:0000256" key="4">
    <source>
        <dbReference type="ARBA" id="ARBA00022842"/>
    </source>
</evidence>
<evidence type="ECO:0000256" key="1">
    <source>
        <dbReference type="ARBA" id="ARBA00001946"/>
    </source>
</evidence>
<dbReference type="FunFam" id="1.50.10.130:FF:000001">
    <property type="entry name" value="Isoprene synthase, chloroplastic"/>
    <property type="match status" value="1"/>
</dbReference>
<dbReference type="Pfam" id="PF01397">
    <property type="entry name" value="Terpene_synth"/>
    <property type="match status" value="1"/>
</dbReference>
<reference evidence="8 9" key="1">
    <citation type="journal article" date="2020" name="bioRxiv">
        <title>Sequence and annotation of 42 cannabis genomes reveals extensive copy number variation in cannabinoid synthesis and pathogen resistance genes.</title>
        <authorList>
            <person name="Mckernan K.J."/>
            <person name="Helbert Y."/>
            <person name="Kane L.T."/>
            <person name="Ebling H."/>
            <person name="Zhang L."/>
            <person name="Liu B."/>
            <person name="Eaton Z."/>
            <person name="Mclaughlin S."/>
            <person name="Kingan S."/>
            <person name="Baybayan P."/>
            <person name="Concepcion G."/>
            <person name="Jordan M."/>
            <person name="Riva A."/>
            <person name="Barbazuk W."/>
            <person name="Harkins T."/>
        </authorList>
    </citation>
    <scope>NUCLEOTIDE SEQUENCE [LARGE SCALE GENOMIC DNA]</scope>
    <source>
        <strain evidence="9">cv. Jamaican Lion 4</strain>
        <tissue evidence="8">Leaf</tissue>
    </source>
</reference>
<dbReference type="Proteomes" id="UP000525078">
    <property type="component" value="Unassembled WGS sequence"/>
</dbReference>
<evidence type="ECO:0000256" key="5">
    <source>
        <dbReference type="ARBA" id="ARBA00023239"/>
    </source>
</evidence>
<dbReference type="InterPro" id="IPR008930">
    <property type="entry name" value="Terpenoid_cyclase/PrenylTrfase"/>
</dbReference>
<dbReference type="GO" id="GO:0010333">
    <property type="term" value="F:terpene synthase activity"/>
    <property type="evidence" value="ECO:0007669"/>
    <property type="project" value="InterPro"/>
</dbReference>
<dbReference type="Gene3D" id="1.10.600.10">
    <property type="entry name" value="Farnesyl Diphosphate Synthase"/>
    <property type="match status" value="2"/>
</dbReference>
<name>A0A7J6GBF0_CANSA</name>
<comment type="pathway">
    <text evidence="2">Secondary metabolite biosynthesis; terpenoid biosynthesis.</text>
</comment>
<evidence type="ECO:0008006" key="10">
    <source>
        <dbReference type="Google" id="ProtNLM"/>
    </source>
</evidence>
<comment type="caution">
    <text evidence="8">The sequence shown here is derived from an EMBL/GenBank/DDBJ whole genome shotgun (WGS) entry which is preliminary data.</text>
</comment>
<accession>A0A7J6GBF0</accession>
<evidence type="ECO:0000313" key="9">
    <source>
        <dbReference type="Proteomes" id="UP000525078"/>
    </source>
</evidence>
<dbReference type="SUPFAM" id="SSF48576">
    <property type="entry name" value="Terpenoid synthases"/>
    <property type="match status" value="1"/>
</dbReference>
<evidence type="ECO:0000259" key="6">
    <source>
        <dbReference type="Pfam" id="PF01397"/>
    </source>
</evidence>
<dbReference type="EMBL" id="JAATIP010000065">
    <property type="protein sequence ID" value="KAF4380283.1"/>
    <property type="molecule type" value="Genomic_DNA"/>
</dbReference>
<evidence type="ECO:0000313" key="8">
    <source>
        <dbReference type="EMBL" id="KAF4380283.1"/>
    </source>
</evidence>
<dbReference type="GO" id="GO:0016102">
    <property type="term" value="P:diterpenoid biosynthetic process"/>
    <property type="evidence" value="ECO:0007669"/>
    <property type="project" value="InterPro"/>
</dbReference>
<dbReference type="AlphaFoldDB" id="A0A7J6GBF0"/>
<organism evidence="8 9">
    <name type="scientific">Cannabis sativa</name>
    <name type="common">Hemp</name>
    <name type="synonym">Marijuana</name>
    <dbReference type="NCBI Taxonomy" id="3483"/>
    <lineage>
        <taxon>Eukaryota</taxon>
        <taxon>Viridiplantae</taxon>
        <taxon>Streptophyta</taxon>
        <taxon>Embryophyta</taxon>
        <taxon>Tracheophyta</taxon>
        <taxon>Spermatophyta</taxon>
        <taxon>Magnoliopsida</taxon>
        <taxon>eudicotyledons</taxon>
        <taxon>Gunneridae</taxon>
        <taxon>Pentapetalae</taxon>
        <taxon>rosids</taxon>
        <taxon>fabids</taxon>
        <taxon>Rosales</taxon>
        <taxon>Cannabaceae</taxon>
        <taxon>Cannabis</taxon>
    </lineage>
</organism>
<dbReference type="InterPro" id="IPR001906">
    <property type="entry name" value="Terpene_synth_N"/>
</dbReference>
<dbReference type="GO" id="GO:0000287">
    <property type="term" value="F:magnesium ion binding"/>
    <property type="evidence" value="ECO:0007669"/>
    <property type="project" value="InterPro"/>
</dbReference>
<feature type="domain" description="Terpene synthase N-terminal" evidence="6">
    <location>
        <begin position="81"/>
        <end position="252"/>
    </location>
</feature>
<dbReference type="Gene3D" id="1.50.10.130">
    <property type="entry name" value="Terpene synthase, N-terminal domain"/>
    <property type="match status" value="1"/>
</dbReference>
<comment type="cofactor">
    <cofactor evidence="1">
        <name>Mg(2+)</name>
        <dbReference type="ChEBI" id="CHEBI:18420"/>
    </cofactor>
</comment>
<dbReference type="InterPro" id="IPR005630">
    <property type="entry name" value="Terpene_synthase_metal-bd"/>
</dbReference>
<evidence type="ECO:0000256" key="3">
    <source>
        <dbReference type="ARBA" id="ARBA00022723"/>
    </source>
</evidence>
<proteinExistence type="predicted"/>
<sequence>MQCMAFHQFAPSSSLPIWSRINNRFTPKTSIITSISKPKSNLKSRSRSSTCYPIQCTVVDNPSSTITNNSDRRSANYGPPIWSFDFIQSLPIQYKGESYTRQLNKLKKEVTRMVLGLEINSLALLELIDTLQRLGISYHFKNEINTILKKKYTDNYINNNIIITNPNYNNLYAIALEFRLLRQHGYTVPQEIFNAFKDKRGKFKTCLSDDIMGVLCLYEASFYAMKHENILEEARIFSTKCLKKYMEKMENEEEKKILLLDDNNINSNLLLINHAFELPLHWRITRSEARWFIDEIYEKKQDMNSTLFEFAKLDFNIVQSTHQEDLQHLSRWWRDCKLGGKLNFARDRLMEAFLWDVGLKFEGEFSYFRRINARLFVLITIIDDIYDVYGTLEELELFTSAVERWDVKLINELPDYMKMPFFVLHNTINEMGFDVLVQQNFVNIEYLKKSDELNRGDVPKSIQCYMYDNNATEDEAREHIKFLISETWKDMNKKDEDESCLSENFVEVCKNMARTALFIYENGDGHGSQNSLSKERISTLIITPINIPK</sequence>
<dbReference type="SUPFAM" id="SSF48239">
    <property type="entry name" value="Terpenoid cyclases/Protein prenyltransferases"/>
    <property type="match status" value="1"/>
</dbReference>
<feature type="domain" description="Terpene synthase metal-binding" evidence="7">
    <location>
        <begin position="335"/>
        <end position="449"/>
    </location>
</feature>
<dbReference type="CDD" id="cd00684">
    <property type="entry name" value="Terpene_cyclase_plant_C1"/>
    <property type="match status" value="1"/>
</dbReference>
<gene>
    <name evidence="8" type="ORF">F8388_024576</name>
</gene>
<keyword evidence="4" id="KW-0460">Magnesium</keyword>